<dbReference type="Proteomes" id="UP000823399">
    <property type="component" value="Unassembled WGS sequence"/>
</dbReference>
<organism evidence="1 2">
    <name type="scientific">Suillus discolor</name>
    <dbReference type="NCBI Taxonomy" id="1912936"/>
    <lineage>
        <taxon>Eukaryota</taxon>
        <taxon>Fungi</taxon>
        <taxon>Dikarya</taxon>
        <taxon>Basidiomycota</taxon>
        <taxon>Agaricomycotina</taxon>
        <taxon>Agaricomycetes</taxon>
        <taxon>Agaricomycetidae</taxon>
        <taxon>Boletales</taxon>
        <taxon>Suillineae</taxon>
        <taxon>Suillaceae</taxon>
        <taxon>Suillus</taxon>
    </lineage>
</organism>
<name>A0A9P7EVK8_9AGAM</name>
<dbReference type="EMBL" id="JABBWM010000095">
    <property type="protein sequence ID" value="KAG2091648.1"/>
    <property type="molecule type" value="Genomic_DNA"/>
</dbReference>
<protein>
    <submittedName>
        <fullName evidence="1">Uncharacterized protein</fullName>
    </submittedName>
</protein>
<sequence length="214" mass="24411">MDSNIPFHLRHAALRAAHSAREEIASIDVIDDARLREMVLTNLSPAIMSVVCLHPSPMPANDGSDPLFRLSPRLDRHIDRCISMIPKYCNSEYYSQHAFYIAGILLQIAPEQSSDTSLDSVTEQQWWDVMRCAWYYLPYTIRRAHDPEILVFVERTKKYMQIASKSDIENLIGKVDDVLDSMEPEMGLNMQDLEEGGAVTIAVKKLRDTARNML</sequence>
<dbReference type="GeneID" id="64701228"/>
<proteinExistence type="predicted"/>
<dbReference type="OrthoDB" id="2675256at2759"/>
<dbReference type="RefSeq" id="XP_041286608.1">
    <property type="nucleotide sequence ID" value="XM_041438969.1"/>
</dbReference>
<accession>A0A9P7EVK8</accession>
<evidence type="ECO:0000313" key="2">
    <source>
        <dbReference type="Proteomes" id="UP000823399"/>
    </source>
</evidence>
<comment type="caution">
    <text evidence="1">The sequence shown here is derived from an EMBL/GenBank/DDBJ whole genome shotgun (WGS) entry which is preliminary data.</text>
</comment>
<gene>
    <name evidence="1" type="ORF">F5147DRAFT_723278</name>
</gene>
<keyword evidence="2" id="KW-1185">Reference proteome</keyword>
<dbReference type="AlphaFoldDB" id="A0A9P7EVK8"/>
<evidence type="ECO:0000313" key="1">
    <source>
        <dbReference type="EMBL" id="KAG2091648.1"/>
    </source>
</evidence>
<reference evidence="1" key="1">
    <citation type="journal article" date="2020" name="New Phytol.">
        <title>Comparative genomics reveals dynamic genome evolution in host specialist ectomycorrhizal fungi.</title>
        <authorList>
            <person name="Lofgren L.A."/>
            <person name="Nguyen N.H."/>
            <person name="Vilgalys R."/>
            <person name="Ruytinx J."/>
            <person name="Liao H.L."/>
            <person name="Branco S."/>
            <person name="Kuo A."/>
            <person name="LaButti K."/>
            <person name="Lipzen A."/>
            <person name="Andreopoulos W."/>
            <person name="Pangilinan J."/>
            <person name="Riley R."/>
            <person name="Hundley H."/>
            <person name="Na H."/>
            <person name="Barry K."/>
            <person name="Grigoriev I.V."/>
            <person name="Stajich J.E."/>
            <person name="Kennedy P.G."/>
        </authorList>
    </citation>
    <scope>NUCLEOTIDE SEQUENCE</scope>
    <source>
        <strain evidence="1">FC423</strain>
    </source>
</reference>